<organism evidence="1 2">
    <name type="scientific">Aduncisulcus paluster</name>
    <dbReference type="NCBI Taxonomy" id="2918883"/>
    <lineage>
        <taxon>Eukaryota</taxon>
        <taxon>Metamonada</taxon>
        <taxon>Carpediemonas-like organisms</taxon>
        <taxon>Aduncisulcus</taxon>
    </lineage>
</organism>
<dbReference type="Proteomes" id="UP001057375">
    <property type="component" value="Unassembled WGS sequence"/>
</dbReference>
<proteinExistence type="predicted"/>
<protein>
    <submittedName>
        <fullName evidence="1">Uncharacterized protein</fullName>
    </submittedName>
</protein>
<accession>A0ABQ5KHB8</accession>
<evidence type="ECO:0000313" key="2">
    <source>
        <dbReference type="Proteomes" id="UP001057375"/>
    </source>
</evidence>
<comment type="caution">
    <text evidence="1">The sequence shown here is derived from an EMBL/GenBank/DDBJ whole genome shotgun (WGS) entry which is preliminary data.</text>
</comment>
<evidence type="ECO:0000313" key="1">
    <source>
        <dbReference type="EMBL" id="GKT31901.1"/>
    </source>
</evidence>
<gene>
    <name evidence="1" type="ORF">ADUPG1_006220</name>
</gene>
<reference evidence="1" key="1">
    <citation type="submission" date="2022-03" db="EMBL/GenBank/DDBJ databases">
        <title>Draft genome sequence of Aduncisulcus paluster, a free-living microaerophilic Fornicata.</title>
        <authorList>
            <person name="Yuyama I."/>
            <person name="Kume K."/>
            <person name="Tamura T."/>
            <person name="Inagaki Y."/>
            <person name="Hashimoto T."/>
        </authorList>
    </citation>
    <scope>NUCLEOTIDE SEQUENCE</scope>
    <source>
        <strain evidence="1">NY0171</strain>
    </source>
</reference>
<dbReference type="EMBL" id="BQXS01009772">
    <property type="protein sequence ID" value="GKT31901.1"/>
    <property type="molecule type" value="Genomic_DNA"/>
</dbReference>
<keyword evidence="2" id="KW-1185">Reference proteome</keyword>
<sequence>MKWSELVENIEQCPDSESTSKLYHKHRDDLLSVFFASQSKSEIEEHFYILRKCYRCLWLFIQHEHWDGSIVIYLPIPDLNDLIDTFIDHLSRIQSMSEKSFDDEYCMICMEYSFLNKYDTFLPKIIETFNRIFERILKIEPSKGESEEDEKERKGETKSRQQDCYVFDSNSSPWFCCEYSDQTILICMLNTLRNISNSFSFQVKHTLISLFREYMPFWCRILACQIKGMKMVKSSFLSACCVILSRVTWSNEDNLPNKSLCSEAWPLFHPVLDIVKREFVGDKIVEDDHEYVIQFFSNLCCDPLHVLEVHENVEDLLDEWYLTIDTIKKRRKRKNRVQRTVLSRIIKNWCQFISILSSNESIIPLLSPKYDAMIGSLFCQSVPKTPMMIYSYITSSQEEKFYEITSEFSNYTSNVCEYIIKSSILPELFHTIPIITFVPTIEIVSQYFESTSPKNVATVRIIGMKLTIIYAVGAQETKQTFWHSTLSSDEIIAINECDIIKAGEYCYSDFKGVEKRRYGTLGTNDSLLHSQRNRRHITHSPLIQYSPPQYLLVKMSFDEERSLRQSVYDLIECTGGGVETLFEQESFSFEGYDQLYWREGMEDFDEEEEEYEESDNSFLGMFQEEFTC</sequence>
<name>A0ABQ5KHB8_9EUKA</name>